<comment type="catalytic activity">
    <reaction evidence="1">
        <text>beta-D-fructose 1,6-bisphosphate + H2O = beta-D-fructose 6-phosphate + phosphate</text>
        <dbReference type="Rhea" id="RHEA:11064"/>
        <dbReference type="ChEBI" id="CHEBI:15377"/>
        <dbReference type="ChEBI" id="CHEBI:32966"/>
        <dbReference type="ChEBI" id="CHEBI:43474"/>
        <dbReference type="ChEBI" id="CHEBI:57634"/>
        <dbReference type="EC" id="3.1.3.11"/>
    </reaction>
</comment>
<dbReference type="FunFam" id="3.40.190.80:FF:000001">
    <property type="entry name" value="Fructose-1,6-bisphosphatase class 1"/>
    <property type="match status" value="1"/>
</dbReference>
<comment type="cofactor">
    <cofactor evidence="2">
        <name>Mg(2+)</name>
        <dbReference type="ChEBI" id="CHEBI:18420"/>
    </cofactor>
</comment>
<comment type="similarity">
    <text evidence="3 13">Belongs to the FBPase class 1 family.</text>
</comment>
<dbReference type="InterPro" id="IPR033391">
    <property type="entry name" value="FBPase_N"/>
</dbReference>
<keyword evidence="9 13" id="KW-0119">Carbohydrate metabolism</keyword>
<evidence type="ECO:0000256" key="8">
    <source>
        <dbReference type="ARBA" id="ARBA00022842"/>
    </source>
</evidence>
<dbReference type="GO" id="GO:0006002">
    <property type="term" value="P:fructose 6-phosphate metabolic process"/>
    <property type="evidence" value="ECO:0007669"/>
    <property type="project" value="TreeGrafter"/>
</dbReference>
<dbReference type="AlphaFoldDB" id="A0A4U0UFA6"/>
<dbReference type="InterPro" id="IPR020548">
    <property type="entry name" value="Fructose_bisphosphatase_AS"/>
</dbReference>
<dbReference type="EC" id="3.1.3.11" evidence="5"/>
<keyword evidence="6" id="KW-0479">Metal-binding</keyword>
<evidence type="ECO:0000313" key="18">
    <source>
        <dbReference type="Proteomes" id="UP000308549"/>
    </source>
</evidence>
<evidence type="ECO:0000256" key="3">
    <source>
        <dbReference type="ARBA" id="ARBA00010941"/>
    </source>
</evidence>
<name>A0A4U0UFA6_9PEZI</name>
<proteinExistence type="inferred from homology"/>
<evidence type="ECO:0000256" key="2">
    <source>
        <dbReference type="ARBA" id="ARBA00001946"/>
    </source>
</evidence>
<dbReference type="SUPFAM" id="SSF56655">
    <property type="entry name" value="Carbohydrate phosphatase"/>
    <property type="match status" value="1"/>
</dbReference>
<dbReference type="GO" id="GO:0006000">
    <property type="term" value="P:fructose metabolic process"/>
    <property type="evidence" value="ECO:0007669"/>
    <property type="project" value="TreeGrafter"/>
</dbReference>
<dbReference type="Pfam" id="PF24864">
    <property type="entry name" value="DUF7730"/>
    <property type="match status" value="1"/>
</dbReference>
<dbReference type="GO" id="GO:0005986">
    <property type="term" value="P:sucrose biosynthetic process"/>
    <property type="evidence" value="ECO:0007669"/>
    <property type="project" value="TreeGrafter"/>
</dbReference>
<dbReference type="EMBL" id="NAJL01000001">
    <property type="protein sequence ID" value="TKA34124.1"/>
    <property type="molecule type" value="Genomic_DNA"/>
</dbReference>
<dbReference type="GO" id="GO:0005829">
    <property type="term" value="C:cytosol"/>
    <property type="evidence" value="ECO:0007669"/>
    <property type="project" value="TreeGrafter"/>
</dbReference>
<evidence type="ECO:0000256" key="11">
    <source>
        <dbReference type="ARBA" id="ARBA00032973"/>
    </source>
</evidence>
<evidence type="ECO:0000256" key="7">
    <source>
        <dbReference type="ARBA" id="ARBA00022801"/>
    </source>
</evidence>
<feature type="domain" description="Fructose-1-6-bisphosphatase class I N-terminal" evidence="14">
    <location>
        <begin position="18"/>
        <end position="207"/>
    </location>
</feature>
<reference evidence="17 18" key="1">
    <citation type="submission" date="2017-03" db="EMBL/GenBank/DDBJ databases">
        <title>Genomes of endolithic fungi from Antarctica.</title>
        <authorList>
            <person name="Coleine C."/>
            <person name="Masonjones S."/>
            <person name="Stajich J.E."/>
        </authorList>
    </citation>
    <scope>NUCLEOTIDE SEQUENCE [LARGE SCALE GENOMIC DNA]</scope>
    <source>
        <strain evidence="17 18">CCFEE 6315</strain>
    </source>
</reference>
<dbReference type="GO" id="GO:0042132">
    <property type="term" value="F:fructose 1,6-bisphosphate 1-phosphatase activity"/>
    <property type="evidence" value="ECO:0007669"/>
    <property type="project" value="UniProtKB-EC"/>
</dbReference>
<dbReference type="Pfam" id="PF18913">
    <property type="entry name" value="FBPase_C"/>
    <property type="match status" value="1"/>
</dbReference>
<dbReference type="HAMAP" id="MF_01855">
    <property type="entry name" value="FBPase_class1"/>
    <property type="match status" value="1"/>
</dbReference>
<dbReference type="GO" id="GO:0006094">
    <property type="term" value="P:gluconeogenesis"/>
    <property type="evidence" value="ECO:0007669"/>
    <property type="project" value="TreeGrafter"/>
</dbReference>
<dbReference type="PANTHER" id="PTHR11556:SF1">
    <property type="entry name" value="FRUCTOSE-BISPHOSPHATASE"/>
    <property type="match status" value="1"/>
</dbReference>
<sequence>MNQSEGPAGTEKINTDIITLTRWLTEEQRKHKEATGDFTLLCHALQFSFKSIAYYIRRASLINLSGLAGSSNTTGDDQKKLDVIGNDLFVAAMKSSGMVRVLVSEEVEEAIVFEENPNSRYAVVCDPIDGSSNLDAGVSVGTIFGVFLLAEGSKGSKEDLLHPGTELVAAGFTMYGASAQLVMTMRGGTVNGFTMDNALGEFILTHPNMDMPKKRSIYSTNEGNSKYWAEPVKEWCESMKQAEKPYSARYIGSMVADAYRTLLYGGIFAYPADKKSPKGKLRILYECAPMAMVFENAGGQAVNSHMRRMMEVVPEHIHDRSGIFMGSYDEVQKVIDIHKKHGSLSDSAIKAWVNLNPSTPWANKLAERIKGLPFGQYLHTSPPRRRALTGPVDPAQLSLWQMFQTFSLPDPEPQTSDQSSSAFLTKLPLDVRMMIYEMVLGGMIFHLDAASPKGRILLQVCKQPSAINDANHLCHELSAIPPSSAPREDYKDATGLLPLLVTCRQVYSESIETLYSANTFEFTKHSAAFRFLKVMIPPQRLHDIRHFRMRMQLPHHPTINSRSRRDWQDLFSFFAHEMDGLLSLRLAVQMLQPAQASIQTTKDAEGAEWVMPMITMATDAHRRRGCRVELVTGGITHDLQAISRSLILEYPNETAEAMLELTSVRVHESIRLSMGGHG</sequence>
<dbReference type="PANTHER" id="PTHR11556">
    <property type="entry name" value="FRUCTOSE-1,6-BISPHOSPHATASE-RELATED"/>
    <property type="match status" value="1"/>
</dbReference>
<dbReference type="Proteomes" id="UP000308549">
    <property type="component" value="Unassembled WGS sequence"/>
</dbReference>
<dbReference type="InterPro" id="IPR056632">
    <property type="entry name" value="DUF7730"/>
</dbReference>
<evidence type="ECO:0000256" key="4">
    <source>
        <dbReference type="ARBA" id="ARBA00011881"/>
    </source>
</evidence>
<evidence type="ECO:0000256" key="6">
    <source>
        <dbReference type="ARBA" id="ARBA00022723"/>
    </source>
</evidence>
<dbReference type="OrthoDB" id="10256725at2759"/>
<evidence type="ECO:0000256" key="5">
    <source>
        <dbReference type="ARBA" id="ARBA00013093"/>
    </source>
</evidence>
<evidence type="ECO:0000256" key="10">
    <source>
        <dbReference type="ARBA" id="ARBA00024331"/>
    </source>
</evidence>
<comment type="subunit">
    <text evidence="4">Homotetramer.</text>
</comment>
<evidence type="ECO:0000259" key="16">
    <source>
        <dbReference type="Pfam" id="PF24864"/>
    </source>
</evidence>
<evidence type="ECO:0000259" key="15">
    <source>
        <dbReference type="Pfam" id="PF18913"/>
    </source>
</evidence>
<dbReference type="CDD" id="cd00354">
    <property type="entry name" value="FBPase"/>
    <property type="match status" value="1"/>
</dbReference>
<evidence type="ECO:0000256" key="9">
    <source>
        <dbReference type="ARBA" id="ARBA00023277"/>
    </source>
</evidence>
<feature type="domain" description="DUF7730" evidence="16">
    <location>
        <begin position="417"/>
        <end position="595"/>
    </location>
</feature>
<dbReference type="InterPro" id="IPR000146">
    <property type="entry name" value="FBPase_class-1"/>
</dbReference>
<dbReference type="InterPro" id="IPR028343">
    <property type="entry name" value="FBPtase"/>
</dbReference>
<dbReference type="Pfam" id="PF00316">
    <property type="entry name" value="FBPase"/>
    <property type="match status" value="1"/>
</dbReference>
<dbReference type="GO" id="GO:0046872">
    <property type="term" value="F:metal ion binding"/>
    <property type="evidence" value="ECO:0007669"/>
    <property type="project" value="UniProtKB-KW"/>
</dbReference>
<evidence type="ECO:0000259" key="14">
    <source>
        <dbReference type="Pfam" id="PF00316"/>
    </source>
</evidence>
<evidence type="ECO:0000313" key="17">
    <source>
        <dbReference type="EMBL" id="TKA34124.1"/>
    </source>
</evidence>
<evidence type="ECO:0000256" key="13">
    <source>
        <dbReference type="RuleBase" id="RU000508"/>
    </source>
</evidence>
<dbReference type="FunFam" id="3.30.540.10:FF:000009">
    <property type="entry name" value="Fructose-1,6-bisphosphatase"/>
    <property type="match status" value="1"/>
</dbReference>
<dbReference type="PIRSF" id="PIRSF500210">
    <property type="entry name" value="FBPtase"/>
    <property type="match status" value="1"/>
</dbReference>
<dbReference type="GO" id="GO:0030388">
    <property type="term" value="P:fructose 1,6-bisphosphate metabolic process"/>
    <property type="evidence" value="ECO:0007669"/>
    <property type="project" value="TreeGrafter"/>
</dbReference>
<dbReference type="PIRSF" id="PIRSF000904">
    <property type="entry name" value="FBPtase_SBPase"/>
    <property type="match status" value="1"/>
</dbReference>
<dbReference type="InterPro" id="IPR044015">
    <property type="entry name" value="FBPase_C_dom"/>
</dbReference>
<organism evidence="17 18">
    <name type="scientific">Salinomyces thailandicus</name>
    <dbReference type="NCBI Taxonomy" id="706561"/>
    <lineage>
        <taxon>Eukaryota</taxon>
        <taxon>Fungi</taxon>
        <taxon>Dikarya</taxon>
        <taxon>Ascomycota</taxon>
        <taxon>Pezizomycotina</taxon>
        <taxon>Dothideomycetes</taxon>
        <taxon>Dothideomycetidae</taxon>
        <taxon>Mycosphaerellales</taxon>
        <taxon>Teratosphaeriaceae</taxon>
        <taxon>Salinomyces</taxon>
    </lineage>
</organism>
<comment type="caution">
    <text evidence="17">The sequence shown here is derived from an EMBL/GenBank/DDBJ whole genome shotgun (WGS) entry which is preliminary data.</text>
</comment>
<evidence type="ECO:0000256" key="12">
    <source>
        <dbReference type="ARBA" id="ARBA00070480"/>
    </source>
</evidence>
<accession>A0A4U0UFA6</accession>
<dbReference type="PROSITE" id="PS00124">
    <property type="entry name" value="FBPASE"/>
    <property type="match status" value="1"/>
</dbReference>
<feature type="domain" description="Fructose-1-6-bisphosphatase class 1 C-terminal" evidence="15">
    <location>
        <begin position="211"/>
        <end position="338"/>
    </location>
</feature>
<dbReference type="Gene3D" id="3.40.190.80">
    <property type="match status" value="1"/>
</dbReference>
<evidence type="ECO:0000256" key="1">
    <source>
        <dbReference type="ARBA" id="ARBA00001273"/>
    </source>
</evidence>
<keyword evidence="7 13" id="KW-0378">Hydrolase</keyword>
<dbReference type="Gene3D" id="3.30.540.10">
    <property type="entry name" value="Fructose-1,6-Bisphosphatase, subunit A, domain 1"/>
    <property type="match status" value="1"/>
</dbReference>
<dbReference type="PRINTS" id="PR00115">
    <property type="entry name" value="F16BPHPHTASE"/>
</dbReference>
<gene>
    <name evidence="17" type="ORF">B0A50_00104</name>
</gene>
<keyword evidence="18" id="KW-1185">Reference proteome</keyword>
<comment type="pathway">
    <text evidence="10">Carbohydrate biosynthesis.</text>
</comment>
<protein>
    <recommendedName>
        <fullName evidence="12">Fructose-1,6-bisphosphatase</fullName>
        <ecNumber evidence="5">3.1.3.11</ecNumber>
    </recommendedName>
    <alternativeName>
        <fullName evidence="11">D-fructose-1,6-bisphosphate 1-phosphohydrolase</fullName>
    </alternativeName>
</protein>
<keyword evidence="8" id="KW-0460">Magnesium</keyword>